<keyword evidence="1" id="KW-0812">Transmembrane</keyword>
<evidence type="ECO:0000313" key="2">
    <source>
        <dbReference type="EMBL" id="ORC36231.1"/>
    </source>
</evidence>
<dbReference type="AlphaFoldDB" id="A0A1Y1RZL2"/>
<dbReference type="Proteomes" id="UP000192343">
    <property type="component" value="Unassembled WGS sequence"/>
</dbReference>
<organism evidence="2 3">
    <name type="scientific">Marispirochaeta aestuarii</name>
    <dbReference type="NCBI Taxonomy" id="1963862"/>
    <lineage>
        <taxon>Bacteria</taxon>
        <taxon>Pseudomonadati</taxon>
        <taxon>Spirochaetota</taxon>
        <taxon>Spirochaetia</taxon>
        <taxon>Spirochaetales</taxon>
        <taxon>Spirochaetaceae</taxon>
        <taxon>Marispirochaeta</taxon>
    </lineage>
</organism>
<evidence type="ECO:0000256" key="1">
    <source>
        <dbReference type="SAM" id="Phobius"/>
    </source>
</evidence>
<accession>A0A1Y1RZL2</accession>
<feature type="transmembrane region" description="Helical" evidence="1">
    <location>
        <begin position="93"/>
        <end position="117"/>
    </location>
</feature>
<keyword evidence="3" id="KW-1185">Reference proteome</keyword>
<keyword evidence="1" id="KW-0472">Membrane</keyword>
<feature type="transmembrane region" description="Helical" evidence="1">
    <location>
        <begin position="53"/>
        <end position="72"/>
    </location>
</feature>
<feature type="transmembrane region" description="Helical" evidence="1">
    <location>
        <begin position="21"/>
        <end position="41"/>
    </location>
</feature>
<gene>
    <name evidence="2" type="ORF">B4O97_06465</name>
</gene>
<sequence>MKDKELKPYGSGFFYRIPVGIKVGFFKWWIAGAVYFFLGFGSAPELQGSPVHIFSMGAVLGLLNSYVVAPVVRDMTRINPPENPWLTVRRRGPLGTLMNILAGVMLVGLVVLSYVGINSVYTRISGTEGAVLLQVEPILFGLFYLTYEFLWRLLVRVLDKRRGH</sequence>
<dbReference type="STRING" id="1963862.B4O97_06465"/>
<reference evidence="2 3" key="1">
    <citation type="submission" date="2017-03" db="EMBL/GenBank/DDBJ databases">
        <title>Draft Genome sequence of Marispirochaeta sp. strain JC444.</title>
        <authorList>
            <person name="Shivani Y."/>
            <person name="Subhash Y."/>
            <person name="Sasikala C."/>
            <person name="Ramana C."/>
        </authorList>
    </citation>
    <scope>NUCLEOTIDE SEQUENCE [LARGE SCALE GENOMIC DNA]</scope>
    <source>
        <strain evidence="2 3">JC444</strain>
    </source>
</reference>
<proteinExistence type="predicted"/>
<dbReference type="EMBL" id="MWQY01000006">
    <property type="protein sequence ID" value="ORC36231.1"/>
    <property type="molecule type" value="Genomic_DNA"/>
</dbReference>
<keyword evidence="1" id="KW-1133">Transmembrane helix</keyword>
<name>A0A1Y1RZL2_9SPIO</name>
<protein>
    <submittedName>
        <fullName evidence="2">Uncharacterized protein</fullName>
    </submittedName>
</protein>
<evidence type="ECO:0000313" key="3">
    <source>
        <dbReference type="Proteomes" id="UP000192343"/>
    </source>
</evidence>
<comment type="caution">
    <text evidence="2">The sequence shown here is derived from an EMBL/GenBank/DDBJ whole genome shotgun (WGS) entry which is preliminary data.</text>
</comment>
<feature type="transmembrane region" description="Helical" evidence="1">
    <location>
        <begin position="137"/>
        <end position="155"/>
    </location>
</feature>